<accession>A0A395IDW6</accession>
<dbReference type="EMBL" id="QKRW01000077">
    <property type="protein sequence ID" value="RAL58565.1"/>
    <property type="molecule type" value="Genomic_DNA"/>
</dbReference>
<protein>
    <submittedName>
        <fullName evidence="3">Uncharacterized protein</fullName>
    </submittedName>
</protein>
<keyword evidence="2" id="KW-0472">Membrane</keyword>
<evidence type="ECO:0000256" key="2">
    <source>
        <dbReference type="SAM" id="Phobius"/>
    </source>
</evidence>
<organism evidence="3 4">
    <name type="scientific">Monilinia fructigena</name>
    <dbReference type="NCBI Taxonomy" id="38457"/>
    <lineage>
        <taxon>Eukaryota</taxon>
        <taxon>Fungi</taxon>
        <taxon>Dikarya</taxon>
        <taxon>Ascomycota</taxon>
        <taxon>Pezizomycotina</taxon>
        <taxon>Leotiomycetes</taxon>
        <taxon>Helotiales</taxon>
        <taxon>Sclerotiniaceae</taxon>
        <taxon>Monilinia</taxon>
    </lineage>
</organism>
<feature type="compositionally biased region" description="Polar residues" evidence="1">
    <location>
        <begin position="45"/>
        <end position="56"/>
    </location>
</feature>
<name>A0A395IDW6_9HELO</name>
<evidence type="ECO:0000313" key="3">
    <source>
        <dbReference type="EMBL" id="RAL58565.1"/>
    </source>
</evidence>
<evidence type="ECO:0000256" key="1">
    <source>
        <dbReference type="SAM" id="MobiDB-lite"/>
    </source>
</evidence>
<keyword evidence="2" id="KW-1133">Transmembrane helix</keyword>
<feature type="compositionally biased region" description="Polar residues" evidence="1">
    <location>
        <begin position="22"/>
        <end position="35"/>
    </location>
</feature>
<gene>
    <name evidence="3" type="ORF">DID88_003341</name>
</gene>
<reference evidence="3 4" key="1">
    <citation type="submission" date="2018-06" db="EMBL/GenBank/DDBJ databases">
        <title>Genome Sequence of the Brown Rot Fungal Pathogen Monilinia fructigena.</title>
        <authorList>
            <person name="Landi L."/>
            <person name="De Miccolis Angelini R.M."/>
            <person name="Pollastro S."/>
            <person name="Abate D."/>
            <person name="Faretra F."/>
            <person name="Romanazzi G."/>
        </authorList>
    </citation>
    <scope>NUCLEOTIDE SEQUENCE [LARGE SCALE GENOMIC DNA]</scope>
    <source>
        <strain evidence="3 4">Mfrg269</strain>
    </source>
</reference>
<sequence>MFTPRFASSFGSARSSNRASQYLRQQRVQATQSSRPAPRNPISCRAQQQRCQSTRAQPKINPSKGSFSRNVKILFKAHPYSMTGATIAIGFGVFCLGYINWWYKKIHN</sequence>
<feature type="transmembrane region" description="Helical" evidence="2">
    <location>
        <begin position="80"/>
        <end position="103"/>
    </location>
</feature>
<feature type="region of interest" description="Disordered" evidence="1">
    <location>
        <begin position="1"/>
        <end position="65"/>
    </location>
</feature>
<proteinExistence type="predicted"/>
<keyword evidence="2" id="KW-0812">Transmembrane</keyword>
<evidence type="ECO:0000313" key="4">
    <source>
        <dbReference type="Proteomes" id="UP000249056"/>
    </source>
</evidence>
<dbReference type="Proteomes" id="UP000249056">
    <property type="component" value="Unassembled WGS sequence"/>
</dbReference>
<keyword evidence="4" id="KW-1185">Reference proteome</keyword>
<dbReference type="AlphaFoldDB" id="A0A395IDW6"/>
<feature type="compositionally biased region" description="Low complexity" evidence="1">
    <location>
        <begin position="1"/>
        <end position="20"/>
    </location>
</feature>
<comment type="caution">
    <text evidence="3">The sequence shown here is derived from an EMBL/GenBank/DDBJ whole genome shotgun (WGS) entry which is preliminary data.</text>
</comment>